<dbReference type="EMBL" id="FYEZ01000002">
    <property type="protein sequence ID" value="SNC71307.1"/>
    <property type="molecule type" value="Genomic_DNA"/>
</dbReference>
<sequence length="280" mass="30174">MSAPQAGVWGYWLRTPRWWALTLLVVLLAVGFYRLGLWQLHNATSNAQQEVAEAARARPVVPVDEVVPAGESFPAAERGRTVTLEGEFTGEQFMVPERRLDERTGTWVLARVESEGGVDTAVLRGFVPGPTPEEVPPLPDGLQDAPVTVRGQLEASEEPLATTGQPEGVLGSVDLAWLANQWDGPVRSAWLFGLEATGEEGQEIPLRAGSMEVVPAPPPEAAGLDWQNAGYAIQWWLFALFGIWVAWRMLQDDASRAAATGSPEHPGGAPSEGAGDRVQP</sequence>
<dbReference type="Pfam" id="PF02104">
    <property type="entry name" value="SURF1"/>
    <property type="match status" value="1"/>
</dbReference>
<feature type="region of interest" description="Disordered" evidence="2">
    <location>
        <begin position="256"/>
        <end position="280"/>
    </location>
</feature>
<keyword evidence="1" id="KW-1003">Cell membrane</keyword>
<evidence type="ECO:0000256" key="2">
    <source>
        <dbReference type="SAM" id="MobiDB-lite"/>
    </source>
</evidence>
<feature type="transmembrane region" description="Helical" evidence="1">
    <location>
        <begin position="18"/>
        <end position="36"/>
    </location>
</feature>
<name>A0A212TZ71_9MICO</name>
<protein>
    <recommendedName>
        <fullName evidence="1">SURF1-like protein</fullName>
    </recommendedName>
</protein>
<dbReference type="OrthoDB" id="3266379at2"/>
<evidence type="ECO:0000313" key="3">
    <source>
        <dbReference type="EMBL" id="SNC71307.1"/>
    </source>
</evidence>
<comment type="subcellular location">
    <subcellularLocation>
        <location evidence="1">Cell membrane</location>
        <topology evidence="1">Multi-pass membrane protein</topology>
    </subcellularLocation>
</comment>
<evidence type="ECO:0000313" key="4">
    <source>
        <dbReference type="Proteomes" id="UP000198122"/>
    </source>
</evidence>
<keyword evidence="1" id="KW-1133">Transmembrane helix</keyword>
<keyword evidence="1" id="KW-0812">Transmembrane</keyword>
<dbReference type="GO" id="GO:0005886">
    <property type="term" value="C:plasma membrane"/>
    <property type="evidence" value="ECO:0007669"/>
    <property type="project" value="UniProtKB-SubCell"/>
</dbReference>
<evidence type="ECO:0000256" key="1">
    <source>
        <dbReference type="RuleBase" id="RU363076"/>
    </source>
</evidence>
<gene>
    <name evidence="3" type="ORF">SAMN05445756_1421</name>
</gene>
<dbReference type="Proteomes" id="UP000198122">
    <property type="component" value="Unassembled WGS sequence"/>
</dbReference>
<comment type="similarity">
    <text evidence="1">Belongs to the SURF1 family.</text>
</comment>
<keyword evidence="1" id="KW-0472">Membrane</keyword>
<dbReference type="RefSeq" id="WP_159461886.1">
    <property type="nucleotide sequence ID" value="NZ_FYEZ01000002.1"/>
</dbReference>
<proteinExistence type="inferred from homology"/>
<dbReference type="InterPro" id="IPR002994">
    <property type="entry name" value="Surf1/Shy1"/>
</dbReference>
<dbReference type="PROSITE" id="PS50895">
    <property type="entry name" value="SURF1"/>
    <property type="match status" value="1"/>
</dbReference>
<keyword evidence="4" id="KW-1185">Reference proteome</keyword>
<reference evidence="3 4" key="1">
    <citation type="submission" date="2017-06" db="EMBL/GenBank/DDBJ databases">
        <authorList>
            <person name="Kim H.J."/>
            <person name="Triplett B.A."/>
        </authorList>
    </citation>
    <scope>NUCLEOTIDE SEQUENCE [LARGE SCALE GENOMIC DNA]</scope>
    <source>
        <strain evidence="3 4">DSM 22179</strain>
    </source>
</reference>
<comment type="caution">
    <text evidence="1">Lacks conserved residue(s) required for the propagation of feature annotation.</text>
</comment>
<dbReference type="AlphaFoldDB" id="A0A212TZ71"/>
<accession>A0A212TZ71</accession>
<organism evidence="3 4">
    <name type="scientific">Kytococcus aerolatus</name>
    <dbReference type="NCBI Taxonomy" id="592308"/>
    <lineage>
        <taxon>Bacteria</taxon>
        <taxon>Bacillati</taxon>
        <taxon>Actinomycetota</taxon>
        <taxon>Actinomycetes</taxon>
        <taxon>Micrococcales</taxon>
        <taxon>Kytococcaceae</taxon>
        <taxon>Kytococcus</taxon>
    </lineage>
</organism>